<dbReference type="AlphaFoldDB" id="A0A382FLU8"/>
<evidence type="ECO:0000313" key="1">
    <source>
        <dbReference type="EMBL" id="SVB63592.1"/>
    </source>
</evidence>
<dbReference type="SUPFAM" id="SSF101327">
    <property type="entry name" value="YgfB-like"/>
    <property type="match status" value="1"/>
</dbReference>
<dbReference type="Gene3D" id="1.20.120.740">
    <property type="entry name" value="YgfB uncharacterised protein family UPF0149, PF03695"/>
    <property type="match status" value="1"/>
</dbReference>
<organism evidence="1">
    <name type="scientific">marine metagenome</name>
    <dbReference type="NCBI Taxonomy" id="408172"/>
    <lineage>
        <taxon>unclassified sequences</taxon>
        <taxon>metagenomes</taxon>
        <taxon>ecological metagenomes</taxon>
    </lineage>
</organism>
<feature type="non-terminal residue" evidence="1">
    <location>
        <position position="101"/>
    </location>
</feature>
<dbReference type="Pfam" id="PF03695">
    <property type="entry name" value="UPF0149"/>
    <property type="match status" value="1"/>
</dbReference>
<sequence>MAASSEISLDGAFYEHFQVLLNESIPDCSPAEVQGVLTGLTCAGETDGRFGSWGPLLVSDGADDSGFERTRDALCALMAMIGKSLSARDFSFRPLLPPDTG</sequence>
<name>A0A382FLU8_9ZZZZ</name>
<accession>A0A382FLU8</accession>
<protein>
    <submittedName>
        <fullName evidence="1">Uncharacterized protein</fullName>
    </submittedName>
</protein>
<dbReference type="EMBL" id="UINC01050527">
    <property type="protein sequence ID" value="SVB63592.1"/>
    <property type="molecule type" value="Genomic_DNA"/>
</dbReference>
<gene>
    <name evidence="1" type="ORF">METZ01_LOCUS216446</name>
</gene>
<proteinExistence type="predicted"/>
<dbReference type="InterPro" id="IPR011978">
    <property type="entry name" value="YgfB-like"/>
</dbReference>
<reference evidence="1" key="1">
    <citation type="submission" date="2018-05" db="EMBL/GenBank/DDBJ databases">
        <authorList>
            <person name="Lanie J.A."/>
            <person name="Ng W.-L."/>
            <person name="Kazmierczak K.M."/>
            <person name="Andrzejewski T.M."/>
            <person name="Davidsen T.M."/>
            <person name="Wayne K.J."/>
            <person name="Tettelin H."/>
            <person name="Glass J.I."/>
            <person name="Rusch D."/>
            <person name="Podicherti R."/>
            <person name="Tsui H.-C.T."/>
            <person name="Winkler M.E."/>
        </authorList>
    </citation>
    <scope>NUCLEOTIDE SEQUENCE</scope>
</reference>
<dbReference type="InterPro" id="IPR036255">
    <property type="entry name" value="YgfB-like_sf"/>
</dbReference>